<evidence type="ECO:0000256" key="1">
    <source>
        <dbReference type="SAM" id="Coils"/>
    </source>
</evidence>
<sequence>MFESGDYIDISPTTDDNIDKETDDPPVGNIVEENDQVLIIQCREDAKYMLRKLLEAFEIGGLHVNMNKIEYLVVGVKRILRSIWAEQPPVRTPEELWDRVLDVWEEMAKNLDLFHNLWTPCRAERGQLLTQYYKGIKIHISKVHPEQYRESLILVQSSTNDTNKHVELSPNISQNNTGASSNQTCPNTNKNNGNCIYKKEMNKWLDILKLDDLTDKAFEENVENFLKFLADALDLLPGPKNPISKYYEARKGGRLKNNNCQYSTSSNPQRSSKNDRKRRKAKFDYELIQYEYFYQRRKAVRKIISNDKSQTLKLRKDVVEDFFKNKFETSNPHVRMFYEASNNEDLVQNITFSQDLILSVIKSIAVNTSLGPDRVLAKAIRDPIAAHVIAEIANKMLQTGILTSDTDPLTLLCFADDIVIVGKDKEAASILVTNAILLLQEIGLNINTEKSSAIIINNGKLQQDQISTVVGHINSIGVDEEIKYLVILNQFICPTLIYPFQTASVDLIPKKFLIKADNMIKSVVKEMLQLPGDTPNSMIYTSTKYKGLSVMCTTWKADLQQLNINTKLENLNDQHVNGVRDYETIRTRCLSELQVSRIEATGSVKQLRHHLRHREFKTWCAYPQKGKGVVLFEEVPAANSWIIKHEGLSSFEWREMLKMIVMVAPVHSLPGRSTGTTHCRHCSDYETLPHVLGSCPQGEVLRIKRHNIIRSLIADALRSKNLDVHEEVHCIADGGSNRRIDIIAINRNKQTAEIIDPTIRFEISATQPSEVDEEKKKIYEPTIQYLSAKYDIEKITVTGHFFGARGLCKDFPRLLNRSQTPVVWNEKVTVIEEFKSKLQCQLGNQQQIMFVNFLKDFPRLLNRSQTPVVWNEKVTVIEEFKSKLQCQLGNKQQIMFVNFLKDFPRLLNRSQTQVVWNEKAKLDLEHEKLAKLQLDLQRERRRAEELEAAVEKERQLGNEAVLGRVGEERIILIRKTKRNWLEHWLRRNCLLKDALEGMVNGRKVRSERSDDRWH</sequence>
<gene>
    <name evidence="3" type="ORF">ANN_18768</name>
</gene>
<evidence type="ECO:0000313" key="3">
    <source>
        <dbReference type="EMBL" id="KAJ4436141.1"/>
    </source>
</evidence>
<reference evidence="3 4" key="1">
    <citation type="journal article" date="2022" name="Allergy">
        <title>Genome assembly and annotation of Periplaneta americana reveal a comprehensive cockroach allergen profile.</title>
        <authorList>
            <person name="Wang L."/>
            <person name="Xiong Q."/>
            <person name="Saelim N."/>
            <person name="Wang L."/>
            <person name="Nong W."/>
            <person name="Wan A.T."/>
            <person name="Shi M."/>
            <person name="Liu X."/>
            <person name="Cao Q."/>
            <person name="Hui J.H.L."/>
            <person name="Sookrung N."/>
            <person name="Leung T.F."/>
            <person name="Tungtrongchitr A."/>
            <person name="Tsui S.K.W."/>
        </authorList>
    </citation>
    <scope>NUCLEOTIDE SEQUENCE [LARGE SCALE GENOMIC DNA]</scope>
    <source>
        <strain evidence="3">PWHHKU_190912</strain>
    </source>
</reference>
<accession>A0ABQ8SQZ5</accession>
<keyword evidence="4" id="KW-1185">Reference proteome</keyword>
<evidence type="ECO:0000313" key="4">
    <source>
        <dbReference type="Proteomes" id="UP001148838"/>
    </source>
</evidence>
<proteinExistence type="predicted"/>
<evidence type="ECO:0000256" key="2">
    <source>
        <dbReference type="SAM" id="MobiDB-lite"/>
    </source>
</evidence>
<feature type="region of interest" description="Disordered" evidence="2">
    <location>
        <begin position="255"/>
        <end position="278"/>
    </location>
</feature>
<keyword evidence="1" id="KW-0175">Coiled coil</keyword>
<name>A0ABQ8SQZ5_PERAM</name>
<evidence type="ECO:0008006" key="5">
    <source>
        <dbReference type="Google" id="ProtNLM"/>
    </source>
</evidence>
<dbReference type="Proteomes" id="UP001148838">
    <property type="component" value="Unassembled WGS sequence"/>
</dbReference>
<feature type="region of interest" description="Disordered" evidence="2">
    <location>
        <begin position="168"/>
        <end position="188"/>
    </location>
</feature>
<feature type="coiled-coil region" evidence="1">
    <location>
        <begin position="922"/>
        <end position="956"/>
    </location>
</feature>
<protein>
    <recommendedName>
        <fullName evidence="5">Reverse transcriptase domain-containing protein</fullName>
    </recommendedName>
</protein>
<dbReference type="EMBL" id="JAJSOF020000023">
    <property type="protein sequence ID" value="KAJ4436141.1"/>
    <property type="molecule type" value="Genomic_DNA"/>
</dbReference>
<organism evidence="3 4">
    <name type="scientific">Periplaneta americana</name>
    <name type="common">American cockroach</name>
    <name type="synonym">Blatta americana</name>
    <dbReference type="NCBI Taxonomy" id="6978"/>
    <lineage>
        <taxon>Eukaryota</taxon>
        <taxon>Metazoa</taxon>
        <taxon>Ecdysozoa</taxon>
        <taxon>Arthropoda</taxon>
        <taxon>Hexapoda</taxon>
        <taxon>Insecta</taxon>
        <taxon>Pterygota</taxon>
        <taxon>Neoptera</taxon>
        <taxon>Polyneoptera</taxon>
        <taxon>Dictyoptera</taxon>
        <taxon>Blattodea</taxon>
        <taxon>Blattoidea</taxon>
        <taxon>Blattidae</taxon>
        <taxon>Blattinae</taxon>
        <taxon>Periplaneta</taxon>
    </lineage>
</organism>
<feature type="compositionally biased region" description="Polar residues" evidence="2">
    <location>
        <begin position="256"/>
        <end position="271"/>
    </location>
</feature>
<comment type="caution">
    <text evidence="3">The sequence shown here is derived from an EMBL/GenBank/DDBJ whole genome shotgun (WGS) entry which is preliminary data.</text>
</comment>
<feature type="compositionally biased region" description="Polar residues" evidence="2">
    <location>
        <begin position="170"/>
        <end position="188"/>
    </location>
</feature>